<dbReference type="Proteomes" id="UP000599024">
    <property type="component" value="Unassembled WGS sequence"/>
</dbReference>
<dbReference type="InterPro" id="IPR036812">
    <property type="entry name" value="NAD(P)_OxRdtase_dom_sf"/>
</dbReference>
<evidence type="ECO:0000313" key="3">
    <source>
        <dbReference type="Proteomes" id="UP000599024"/>
    </source>
</evidence>
<dbReference type="InterPro" id="IPR023210">
    <property type="entry name" value="NADP_OxRdtase_dom"/>
</dbReference>
<protein>
    <submittedName>
        <fullName evidence="2">Aldo/keto reductase</fullName>
    </submittedName>
</protein>
<dbReference type="Gene3D" id="3.20.20.100">
    <property type="entry name" value="NADP-dependent oxidoreductase domain"/>
    <property type="match status" value="1"/>
</dbReference>
<dbReference type="CDD" id="cd19098">
    <property type="entry name" value="AKR_unchar"/>
    <property type="match status" value="1"/>
</dbReference>
<reference evidence="2 3" key="1">
    <citation type="submission" date="2020-08" db="EMBL/GenBank/DDBJ databases">
        <title>Bridging the membrane lipid divide: bacteria of the FCB group superphylum have the potential to synthesize archaeal ether lipids.</title>
        <authorList>
            <person name="Villanueva L."/>
            <person name="Von Meijenfeldt F.A.B."/>
            <person name="Westbye A.B."/>
            <person name="Yadav S."/>
            <person name="Hopmans E.C."/>
            <person name="Dutilh B.E."/>
            <person name="Sinninghe Damste J.S."/>
        </authorList>
    </citation>
    <scope>NUCLEOTIDE SEQUENCE [LARGE SCALE GENOMIC DNA]</scope>
    <source>
        <strain evidence="2">NIOZ-UU81</strain>
    </source>
</reference>
<gene>
    <name evidence="2" type="ORF">H8E79_08345</name>
</gene>
<organism evidence="2 3">
    <name type="scientific">Candidatus Desulfatifera sulfidica</name>
    <dbReference type="NCBI Taxonomy" id="2841691"/>
    <lineage>
        <taxon>Bacteria</taxon>
        <taxon>Pseudomonadati</taxon>
        <taxon>Thermodesulfobacteriota</taxon>
        <taxon>Desulfobulbia</taxon>
        <taxon>Desulfobulbales</taxon>
        <taxon>Desulfobulbaceae</taxon>
        <taxon>Candidatus Desulfatifera</taxon>
    </lineage>
</organism>
<proteinExistence type="predicted"/>
<dbReference type="EMBL" id="JACNLK010000078">
    <property type="protein sequence ID" value="MBC8209158.1"/>
    <property type="molecule type" value="Genomic_DNA"/>
</dbReference>
<accession>A0A8J6N8X6</accession>
<evidence type="ECO:0000313" key="2">
    <source>
        <dbReference type="EMBL" id="MBC8209158.1"/>
    </source>
</evidence>
<feature type="domain" description="NADP-dependent oxidoreductase" evidence="1">
    <location>
        <begin position="48"/>
        <end position="318"/>
    </location>
</feature>
<dbReference type="Pfam" id="PF00248">
    <property type="entry name" value="Aldo_ket_red"/>
    <property type="match status" value="1"/>
</dbReference>
<name>A0A8J6N8X6_9BACT</name>
<sequence>MNSQQLGKTALSVTPLGLGLAALGRPGYINLGHADDLSHNHDIATMETLAHTVLDAAWEGGIRYFDTARSYGKAEEFLGSWLEKRDIKTTAATISSKWGYTYTADWQVNLPQGQKHEVKEHSLPVLQRQIPESKALLGNHLDIYQIHSTTLDSGVLTNEAVLKELAHLRNSGMAIGLSVTGTQQADTILRALEIEFDGALLFSTVQATWNLLEQSTTTALQTAHEAGLGVISKEGMANGRLTLRNTMPDFQRQIDLLQTLAEAQNSTIDALALAAVINQPFIDVALSGAACVAHLQSNLQALKIRWDDDLAERLRELVEPVQSYWHTRSQLAWN</sequence>
<dbReference type="PANTHER" id="PTHR43312:SF1">
    <property type="entry name" value="NADP-DEPENDENT OXIDOREDUCTASE DOMAIN-CONTAINING PROTEIN"/>
    <property type="match status" value="1"/>
</dbReference>
<evidence type="ECO:0000259" key="1">
    <source>
        <dbReference type="Pfam" id="PF00248"/>
    </source>
</evidence>
<dbReference type="SUPFAM" id="SSF51430">
    <property type="entry name" value="NAD(P)-linked oxidoreductase"/>
    <property type="match status" value="1"/>
</dbReference>
<dbReference type="AlphaFoldDB" id="A0A8J6N8X6"/>
<comment type="caution">
    <text evidence="2">The sequence shown here is derived from an EMBL/GenBank/DDBJ whole genome shotgun (WGS) entry which is preliminary data.</text>
</comment>
<dbReference type="PANTHER" id="PTHR43312">
    <property type="entry name" value="D-THREO-ALDOSE 1-DEHYDROGENASE"/>
    <property type="match status" value="1"/>
</dbReference>
<dbReference type="InterPro" id="IPR053135">
    <property type="entry name" value="AKR2_Oxidoreductase"/>
</dbReference>